<dbReference type="EMBL" id="CGIG01000001">
    <property type="protein sequence ID" value="CPR18430.1"/>
    <property type="molecule type" value="Genomic_DNA"/>
</dbReference>
<dbReference type="STRING" id="1109412.BN1221_03204"/>
<sequence>MCGSDEGSALNAAHCGIRIVQVMDFTMFISRRWLNIMQN</sequence>
<evidence type="ECO:0000313" key="1">
    <source>
        <dbReference type="EMBL" id="CPR18430.1"/>
    </source>
</evidence>
<reference evidence="2" key="1">
    <citation type="submission" date="2015-01" db="EMBL/GenBank/DDBJ databases">
        <authorList>
            <person name="Paterson Steve"/>
        </authorList>
    </citation>
    <scope>NUCLEOTIDE SEQUENCE [LARGE SCALE GENOMIC DNA]</scope>
    <source>
        <strain evidence="2">OBR1</strain>
    </source>
</reference>
<keyword evidence="2" id="KW-1185">Reference proteome</keyword>
<dbReference type="Proteomes" id="UP000044377">
    <property type="component" value="Unassembled WGS sequence"/>
</dbReference>
<gene>
    <name evidence="1" type="ORF">BN1221_03204</name>
</gene>
<accession>A0A0G4JYG6</accession>
<proteinExistence type="predicted"/>
<name>A0A0G4JYG6_9GAMM</name>
<dbReference type="AlphaFoldDB" id="A0A0G4JYG6"/>
<evidence type="ECO:0000313" key="2">
    <source>
        <dbReference type="Proteomes" id="UP000044377"/>
    </source>
</evidence>
<organism evidence="1 2">
    <name type="scientific">Brenneria goodwinii</name>
    <dbReference type="NCBI Taxonomy" id="1109412"/>
    <lineage>
        <taxon>Bacteria</taxon>
        <taxon>Pseudomonadati</taxon>
        <taxon>Pseudomonadota</taxon>
        <taxon>Gammaproteobacteria</taxon>
        <taxon>Enterobacterales</taxon>
        <taxon>Pectobacteriaceae</taxon>
        <taxon>Brenneria</taxon>
    </lineage>
</organism>
<protein>
    <submittedName>
        <fullName evidence="1">Uncharacterized protein</fullName>
    </submittedName>
</protein>